<evidence type="ECO:0000256" key="7">
    <source>
        <dbReference type="ARBA" id="ARBA00022741"/>
    </source>
</evidence>
<evidence type="ECO:0000256" key="10">
    <source>
        <dbReference type="ARBA" id="ARBA00032441"/>
    </source>
</evidence>
<evidence type="ECO:0000313" key="12">
    <source>
        <dbReference type="Proteomes" id="UP000277108"/>
    </source>
</evidence>
<dbReference type="InterPro" id="IPR003442">
    <property type="entry name" value="T6A_TsaE"/>
</dbReference>
<dbReference type="GO" id="GO:0046872">
    <property type="term" value="F:metal ion binding"/>
    <property type="evidence" value="ECO:0007669"/>
    <property type="project" value="UniProtKB-KW"/>
</dbReference>
<comment type="similarity">
    <text evidence="2">Belongs to the TsaE family.</text>
</comment>
<keyword evidence="7" id="KW-0547">Nucleotide-binding</keyword>
<organism evidence="11 12">
    <name type="scientific">Abyssicoccus albus</name>
    <dbReference type="NCBI Taxonomy" id="1817405"/>
    <lineage>
        <taxon>Bacteria</taxon>
        <taxon>Bacillati</taxon>
        <taxon>Bacillota</taxon>
        <taxon>Bacilli</taxon>
        <taxon>Bacillales</taxon>
        <taxon>Abyssicoccaceae</taxon>
    </lineage>
</organism>
<dbReference type="GO" id="GO:0005737">
    <property type="term" value="C:cytoplasm"/>
    <property type="evidence" value="ECO:0007669"/>
    <property type="project" value="UniProtKB-SubCell"/>
</dbReference>
<evidence type="ECO:0000256" key="2">
    <source>
        <dbReference type="ARBA" id="ARBA00007599"/>
    </source>
</evidence>
<gene>
    <name evidence="11" type="ORF">EDD62_1571</name>
</gene>
<keyword evidence="12" id="KW-1185">Reference proteome</keyword>
<dbReference type="PANTHER" id="PTHR33540:SF2">
    <property type="entry name" value="TRNA THREONYLCARBAMOYLADENOSINE BIOSYNTHESIS PROTEIN TSAE"/>
    <property type="match status" value="1"/>
</dbReference>
<keyword evidence="8" id="KW-0067">ATP-binding</keyword>
<keyword evidence="4" id="KW-0963">Cytoplasm</keyword>
<evidence type="ECO:0000256" key="3">
    <source>
        <dbReference type="ARBA" id="ARBA00019010"/>
    </source>
</evidence>
<dbReference type="Pfam" id="PF02367">
    <property type="entry name" value="TsaE"/>
    <property type="match status" value="1"/>
</dbReference>
<dbReference type="Gene3D" id="3.40.50.300">
    <property type="entry name" value="P-loop containing nucleotide triphosphate hydrolases"/>
    <property type="match status" value="1"/>
</dbReference>
<evidence type="ECO:0000256" key="5">
    <source>
        <dbReference type="ARBA" id="ARBA00022694"/>
    </source>
</evidence>
<accession>A0A3N5C9J1</accession>
<dbReference type="PANTHER" id="PTHR33540">
    <property type="entry name" value="TRNA THREONYLCARBAMOYLADENOSINE BIOSYNTHESIS PROTEIN TSAE"/>
    <property type="match status" value="1"/>
</dbReference>
<keyword evidence="6" id="KW-0479">Metal-binding</keyword>
<proteinExistence type="inferred from homology"/>
<evidence type="ECO:0000256" key="6">
    <source>
        <dbReference type="ARBA" id="ARBA00022723"/>
    </source>
</evidence>
<evidence type="ECO:0000256" key="9">
    <source>
        <dbReference type="ARBA" id="ARBA00022842"/>
    </source>
</evidence>
<dbReference type="EMBL" id="RKRK01000004">
    <property type="protein sequence ID" value="RPF55245.1"/>
    <property type="molecule type" value="Genomic_DNA"/>
</dbReference>
<evidence type="ECO:0000256" key="8">
    <source>
        <dbReference type="ARBA" id="ARBA00022840"/>
    </source>
</evidence>
<dbReference type="SUPFAM" id="SSF52540">
    <property type="entry name" value="P-loop containing nucleoside triphosphate hydrolases"/>
    <property type="match status" value="1"/>
</dbReference>
<comment type="subcellular location">
    <subcellularLocation>
        <location evidence="1">Cytoplasm</location>
    </subcellularLocation>
</comment>
<evidence type="ECO:0000256" key="4">
    <source>
        <dbReference type="ARBA" id="ARBA00022490"/>
    </source>
</evidence>
<dbReference type="InterPro" id="IPR027417">
    <property type="entry name" value="P-loop_NTPase"/>
</dbReference>
<evidence type="ECO:0000313" key="11">
    <source>
        <dbReference type="EMBL" id="RPF55245.1"/>
    </source>
</evidence>
<dbReference type="AlphaFoldDB" id="A0A3N5C9J1"/>
<name>A0A3N5C9J1_9BACL</name>
<dbReference type="GO" id="GO:0002949">
    <property type="term" value="P:tRNA threonylcarbamoyladenosine modification"/>
    <property type="evidence" value="ECO:0007669"/>
    <property type="project" value="InterPro"/>
</dbReference>
<reference evidence="11 12" key="1">
    <citation type="submission" date="2018-11" db="EMBL/GenBank/DDBJ databases">
        <title>Genomic Encyclopedia of Type Strains, Phase IV (KMG-IV): sequencing the most valuable type-strain genomes for metagenomic binning, comparative biology and taxonomic classification.</title>
        <authorList>
            <person name="Goeker M."/>
        </authorList>
    </citation>
    <scope>NUCLEOTIDE SEQUENCE [LARGE SCALE GENOMIC DNA]</scope>
    <source>
        <strain evidence="11 12">DSM 29158</strain>
    </source>
</reference>
<dbReference type="NCBIfam" id="TIGR00150">
    <property type="entry name" value="T6A_YjeE"/>
    <property type="match status" value="1"/>
</dbReference>
<dbReference type="Proteomes" id="UP000277108">
    <property type="component" value="Unassembled WGS sequence"/>
</dbReference>
<evidence type="ECO:0000256" key="1">
    <source>
        <dbReference type="ARBA" id="ARBA00004496"/>
    </source>
</evidence>
<protein>
    <recommendedName>
        <fullName evidence="3">tRNA threonylcarbamoyladenosine biosynthesis protein TsaE</fullName>
    </recommendedName>
    <alternativeName>
        <fullName evidence="10">t(6)A37 threonylcarbamoyladenosine biosynthesis protein TsaE</fullName>
    </alternativeName>
</protein>
<sequence length="144" mass="16662">MILSRICTIDEVDQVIKDFLPYIKEGTLIQLTGDLGSGKTYFVQRLAKFLNINGPIKSPTFTIVKSYPFKLNDFQGVLHHMDAYRLEDSDDFALFEDVFNNENGISIVEWPIFVKDEIDQSSLSTIHVKINYTDDMDERQYIIE</sequence>
<comment type="caution">
    <text evidence="11">The sequence shown here is derived from an EMBL/GenBank/DDBJ whole genome shotgun (WGS) entry which is preliminary data.</text>
</comment>
<dbReference type="GO" id="GO:0005524">
    <property type="term" value="F:ATP binding"/>
    <property type="evidence" value="ECO:0007669"/>
    <property type="project" value="UniProtKB-KW"/>
</dbReference>
<keyword evidence="9" id="KW-0460">Magnesium</keyword>
<keyword evidence="5" id="KW-0819">tRNA processing</keyword>
<dbReference type="RefSeq" id="WP_249037360.1">
    <property type="nucleotide sequence ID" value="NZ_RKRK01000004.1"/>
</dbReference>